<gene>
    <name evidence="2" type="ORF">DVH24_026176</name>
    <name evidence="3" type="ORF">DVH24_026177</name>
</gene>
<dbReference type="AlphaFoldDB" id="A0A498KFC1"/>
<protein>
    <submittedName>
        <fullName evidence="2">Uncharacterized protein</fullName>
    </submittedName>
</protein>
<dbReference type="EMBL" id="RDQH01000328">
    <property type="protein sequence ID" value="RXI07041.1"/>
    <property type="molecule type" value="Genomic_DNA"/>
</dbReference>
<evidence type="ECO:0000313" key="2">
    <source>
        <dbReference type="EMBL" id="RXI07040.1"/>
    </source>
</evidence>
<feature type="compositionally biased region" description="Gly residues" evidence="1">
    <location>
        <begin position="19"/>
        <end position="34"/>
    </location>
</feature>
<dbReference type="EMBL" id="RDQH01000328">
    <property type="protein sequence ID" value="RXI07040.1"/>
    <property type="molecule type" value="Genomic_DNA"/>
</dbReference>
<feature type="compositionally biased region" description="Basic and acidic residues" evidence="1">
    <location>
        <begin position="35"/>
        <end position="61"/>
    </location>
</feature>
<evidence type="ECO:0000313" key="4">
    <source>
        <dbReference type="Proteomes" id="UP000290289"/>
    </source>
</evidence>
<evidence type="ECO:0000256" key="1">
    <source>
        <dbReference type="SAM" id="MobiDB-lite"/>
    </source>
</evidence>
<proteinExistence type="predicted"/>
<keyword evidence="4" id="KW-1185">Reference proteome</keyword>
<reference evidence="2 4" key="1">
    <citation type="submission" date="2018-10" db="EMBL/GenBank/DDBJ databases">
        <title>A high-quality apple genome assembly.</title>
        <authorList>
            <person name="Hu J."/>
        </authorList>
    </citation>
    <scope>NUCLEOTIDE SEQUENCE [LARGE SCALE GENOMIC DNA]</scope>
    <source>
        <strain evidence="4">cv. HFTH1</strain>
        <tissue evidence="2">Young leaf</tissue>
    </source>
</reference>
<sequence length="61" mass="6238">MDGKCNGGAVDEDDDRNAGGDGVNIGHVVGGGDLGGERVEEVGDGGRRVVERREGPECEDP</sequence>
<feature type="region of interest" description="Disordered" evidence="1">
    <location>
        <begin position="1"/>
        <end position="61"/>
    </location>
</feature>
<organism evidence="2 4">
    <name type="scientific">Malus domestica</name>
    <name type="common">Apple</name>
    <name type="synonym">Pyrus malus</name>
    <dbReference type="NCBI Taxonomy" id="3750"/>
    <lineage>
        <taxon>Eukaryota</taxon>
        <taxon>Viridiplantae</taxon>
        <taxon>Streptophyta</taxon>
        <taxon>Embryophyta</taxon>
        <taxon>Tracheophyta</taxon>
        <taxon>Spermatophyta</taxon>
        <taxon>Magnoliopsida</taxon>
        <taxon>eudicotyledons</taxon>
        <taxon>Gunneridae</taxon>
        <taxon>Pentapetalae</taxon>
        <taxon>rosids</taxon>
        <taxon>fabids</taxon>
        <taxon>Rosales</taxon>
        <taxon>Rosaceae</taxon>
        <taxon>Amygdaloideae</taxon>
        <taxon>Maleae</taxon>
        <taxon>Malus</taxon>
    </lineage>
</organism>
<dbReference type="Proteomes" id="UP000290289">
    <property type="component" value="Chromosome 2"/>
</dbReference>
<comment type="caution">
    <text evidence="2">The sequence shown here is derived from an EMBL/GenBank/DDBJ whole genome shotgun (WGS) entry which is preliminary data.</text>
</comment>
<name>A0A498KFC1_MALDO</name>
<evidence type="ECO:0000313" key="3">
    <source>
        <dbReference type="EMBL" id="RXI07041.1"/>
    </source>
</evidence>
<accession>A0A498KFC1</accession>